<sequence>MTRFRTISQAKSIDTAEQPTCSIMLVEDSAAMALMLKSRIEAETTGEVEWYKTYAEASQALMDHTPSLAVTGMNLPDAPDGEIIDLLEEEGVPTILFTATLNRKVRERASAPHIVDYFIKDAPDTVDHIARTIQRVTNAAVASILIVDDSESARLTLAEILSLQNYRIHHAACGSEALAVLEQNDDIQLVITDFHMPDMDGQELTRRIRTAYPPERMRIIGVSASSDPYLSAALLKAGASDFVYRPYIAEEVKCRIASNIETLNQMRRLQFLAERDFVSGMYNRRAFFEQAESRLARVRKKGGAASIAILDIDDFKKVTDTYGHDVGDQVIQTVAKVIHNVLARRNCLSAHFSGEEFVVLLSEMSNDEAVAVSEDLCKALEQAVILHDQNKLHITASIGVAVVQPDETLSNNLNAADQMLYMAKEKGHNRVCADAEFYRAA</sequence>
<keyword evidence="7" id="KW-1185">Reference proteome</keyword>
<dbReference type="STRING" id="1348853.LK12_06715"/>
<comment type="caution">
    <text evidence="3">Lacks conserved residue(s) required for the propagation of feature annotation.</text>
</comment>
<evidence type="ECO:0000256" key="1">
    <source>
        <dbReference type="ARBA" id="ARBA00012528"/>
    </source>
</evidence>
<dbReference type="InterPro" id="IPR043128">
    <property type="entry name" value="Rev_trsase/Diguanyl_cyclase"/>
</dbReference>
<dbReference type="AlphaFoldDB" id="A0A0B1ZTN0"/>
<evidence type="ECO:0000313" key="7">
    <source>
        <dbReference type="Proteomes" id="UP000031057"/>
    </source>
</evidence>
<dbReference type="NCBIfam" id="TIGR00254">
    <property type="entry name" value="GGDEF"/>
    <property type="match status" value="1"/>
</dbReference>
<dbReference type="Gene3D" id="3.30.70.270">
    <property type="match status" value="1"/>
</dbReference>
<feature type="domain" description="GGDEF" evidence="5">
    <location>
        <begin position="303"/>
        <end position="436"/>
    </location>
</feature>
<dbReference type="PROSITE" id="PS50110">
    <property type="entry name" value="RESPONSE_REGULATORY"/>
    <property type="match status" value="2"/>
</dbReference>
<dbReference type="InterPro" id="IPR050469">
    <property type="entry name" value="Diguanylate_Cyclase"/>
</dbReference>
<dbReference type="GO" id="GO:0005886">
    <property type="term" value="C:plasma membrane"/>
    <property type="evidence" value="ECO:0007669"/>
    <property type="project" value="TreeGrafter"/>
</dbReference>
<accession>A0A0B1ZTN0</accession>
<evidence type="ECO:0000256" key="2">
    <source>
        <dbReference type="ARBA" id="ARBA00034247"/>
    </source>
</evidence>
<dbReference type="InterPro" id="IPR011006">
    <property type="entry name" value="CheY-like_superfamily"/>
</dbReference>
<protein>
    <recommendedName>
        <fullName evidence="1">diguanylate cyclase</fullName>
        <ecNumber evidence="1">2.7.7.65</ecNumber>
    </recommendedName>
</protein>
<dbReference type="Pfam" id="PF00072">
    <property type="entry name" value="Response_reg"/>
    <property type="match status" value="2"/>
</dbReference>
<dbReference type="InterPro" id="IPR001789">
    <property type="entry name" value="Sig_transdc_resp-reg_receiver"/>
</dbReference>
<dbReference type="PANTHER" id="PTHR45138">
    <property type="entry name" value="REGULATORY COMPONENTS OF SENSORY TRANSDUCTION SYSTEM"/>
    <property type="match status" value="1"/>
</dbReference>
<dbReference type="InterPro" id="IPR029787">
    <property type="entry name" value="Nucleotide_cyclase"/>
</dbReference>
<proteinExistence type="predicted"/>
<dbReference type="Proteomes" id="UP000031057">
    <property type="component" value="Unassembled WGS sequence"/>
</dbReference>
<dbReference type="Gene3D" id="3.40.50.2300">
    <property type="match status" value="2"/>
</dbReference>
<dbReference type="Pfam" id="PF00990">
    <property type="entry name" value="GGDEF"/>
    <property type="match status" value="1"/>
</dbReference>
<dbReference type="CDD" id="cd01949">
    <property type="entry name" value="GGDEF"/>
    <property type="match status" value="1"/>
</dbReference>
<dbReference type="PANTHER" id="PTHR45138:SF9">
    <property type="entry name" value="DIGUANYLATE CYCLASE DGCM-RELATED"/>
    <property type="match status" value="1"/>
</dbReference>
<feature type="domain" description="Response regulatory" evidence="4">
    <location>
        <begin position="22"/>
        <end position="135"/>
    </location>
</feature>
<evidence type="ECO:0000259" key="5">
    <source>
        <dbReference type="PROSITE" id="PS50887"/>
    </source>
</evidence>
<dbReference type="SUPFAM" id="SSF55073">
    <property type="entry name" value="Nucleotide cyclase"/>
    <property type="match status" value="1"/>
</dbReference>
<comment type="caution">
    <text evidence="6">The sequence shown here is derived from an EMBL/GenBank/DDBJ whole genome shotgun (WGS) entry which is preliminary data.</text>
</comment>
<dbReference type="EC" id="2.7.7.65" evidence="1"/>
<evidence type="ECO:0000259" key="4">
    <source>
        <dbReference type="PROSITE" id="PS50110"/>
    </source>
</evidence>
<dbReference type="InterPro" id="IPR000160">
    <property type="entry name" value="GGDEF_dom"/>
</dbReference>
<dbReference type="GO" id="GO:1902201">
    <property type="term" value="P:negative regulation of bacterial-type flagellum-dependent cell motility"/>
    <property type="evidence" value="ECO:0007669"/>
    <property type="project" value="TreeGrafter"/>
</dbReference>
<name>A0A0B1ZTN0_9SPHN</name>
<dbReference type="GO" id="GO:0000160">
    <property type="term" value="P:phosphorelay signal transduction system"/>
    <property type="evidence" value="ECO:0007669"/>
    <property type="project" value="InterPro"/>
</dbReference>
<feature type="domain" description="Response regulatory" evidence="4">
    <location>
        <begin position="143"/>
        <end position="260"/>
    </location>
</feature>
<organism evidence="6 7">
    <name type="scientific">Novosphingobium malaysiense</name>
    <dbReference type="NCBI Taxonomy" id="1348853"/>
    <lineage>
        <taxon>Bacteria</taxon>
        <taxon>Pseudomonadati</taxon>
        <taxon>Pseudomonadota</taxon>
        <taxon>Alphaproteobacteria</taxon>
        <taxon>Sphingomonadales</taxon>
        <taxon>Sphingomonadaceae</taxon>
        <taxon>Novosphingobium</taxon>
    </lineage>
</organism>
<gene>
    <name evidence="6" type="ORF">LK12_06715</name>
</gene>
<feature type="modified residue" description="4-aspartylphosphate" evidence="3">
    <location>
        <position position="193"/>
    </location>
</feature>
<dbReference type="PROSITE" id="PS50887">
    <property type="entry name" value="GGDEF"/>
    <property type="match status" value="1"/>
</dbReference>
<evidence type="ECO:0000256" key="3">
    <source>
        <dbReference type="PROSITE-ProRule" id="PRU00169"/>
    </source>
</evidence>
<dbReference type="FunFam" id="3.30.70.270:FF:000001">
    <property type="entry name" value="Diguanylate cyclase domain protein"/>
    <property type="match status" value="1"/>
</dbReference>
<evidence type="ECO:0000313" key="6">
    <source>
        <dbReference type="EMBL" id="KHK92482.1"/>
    </source>
</evidence>
<dbReference type="RefSeq" id="WP_039280929.1">
    <property type="nucleotide sequence ID" value="NZ_JTDI01000002.1"/>
</dbReference>
<keyword evidence="3" id="KW-0597">Phosphoprotein</keyword>
<dbReference type="GO" id="GO:0052621">
    <property type="term" value="F:diguanylate cyclase activity"/>
    <property type="evidence" value="ECO:0007669"/>
    <property type="project" value="UniProtKB-EC"/>
</dbReference>
<dbReference type="EMBL" id="JTDI01000002">
    <property type="protein sequence ID" value="KHK92482.1"/>
    <property type="molecule type" value="Genomic_DNA"/>
</dbReference>
<dbReference type="SUPFAM" id="SSF52172">
    <property type="entry name" value="CheY-like"/>
    <property type="match status" value="2"/>
</dbReference>
<dbReference type="SMART" id="SM00448">
    <property type="entry name" value="REC"/>
    <property type="match status" value="2"/>
</dbReference>
<dbReference type="SMART" id="SM00267">
    <property type="entry name" value="GGDEF"/>
    <property type="match status" value="1"/>
</dbReference>
<reference evidence="6 7" key="1">
    <citation type="submission" date="2014-10" db="EMBL/GenBank/DDBJ databases">
        <title>Genome sequence of Novosphingobium malaysiense MUSC 273(T).</title>
        <authorList>
            <person name="Lee L.-H."/>
        </authorList>
    </citation>
    <scope>NUCLEOTIDE SEQUENCE [LARGE SCALE GENOMIC DNA]</scope>
    <source>
        <strain evidence="6 7">MUSC 273</strain>
    </source>
</reference>
<comment type="catalytic activity">
    <reaction evidence="2">
        <text>2 GTP = 3',3'-c-di-GMP + 2 diphosphate</text>
        <dbReference type="Rhea" id="RHEA:24898"/>
        <dbReference type="ChEBI" id="CHEBI:33019"/>
        <dbReference type="ChEBI" id="CHEBI:37565"/>
        <dbReference type="ChEBI" id="CHEBI:58805"/>
        <dbReference type="EC" id="2.7.7.65"/>
    </reaction>
</comment>
<dbReference type="GO" id="GO:0043709">
    <property type="term" value="P:cell adhesion involved in single-species biofilm formation"/>
    <property type="evidence" value="ECO:0007669"/>
    <property type="project" value="TreeGrafter"/>
</dbReference>
<dbReference type="OrthoDB" id="9812260at2"/>